<feature type="domain" description="NADPH-dependent FMN reductase-like" evidence="1">
    <location>
        <begin position="4"/>
        <end position="151"/>
    </location>
</feature>
<keyword evidence="3" id="KW-1185">Reference proteome</keyword>
<reference evidence="3" key="1">
    <citation type="journal article" date="2019" name="Int. J. Syst. Evol. Microbiol.">
        <title>The Global Catalogue of Microorganisms (GCM) 10K type strain sequencing project: providing services to taxonomists for standard genome sequencing and annotation.</title>
        <authorList>
            <consortium name="The Broad Institute Genomics Platform"/>
            <consortium name="The Broad Institute Genome Sequencing Center for Infectious Disease"/>
            <person name="Wu L."/>
            <person name="Ma J."/>
        </authorList>
    </citation>
    <scope>NUCLEOTIDE SEQUENCE [LARGE SCALE GENOMIC DNA]</scope>
    <source>
        <strain evidence="3">CGMCC 4.7466</strain>
    </source>
</reference>
<dbReference type="EMBL" id="JBHSJJ010000019">
    <property type="protein sequence ID" value="MFC4874534.1"/>
    <property type="molecule type" value="Genomic_DNA"/>
</dbReference>
<proteinExistence type="predicted"/>
<name>A0ABV9T7F9_9BACT</name>
<dbReference type="InterPro" id="IPR005025">
    <property type="entry name" value="FMN_Rdtase-like_dom"/>
</dbReference>
<gene>
    <name evidence="2" type="ORF">ACFPFU_22715</name>
</gene>
<sequence length="217" mass="23720">MELKVLFLNCTLKKSPETSNTEALINKSVSLFKEYGVESQVIRVVDHHVAFGTTSDEGNGDEWPQILAEVKKSDILIIGSPVWLGDKSSVCKMVIERIDGSTAEQDEETGQYPLYNKIGGVLVTGNEDGAKKVCADVLFSLNHSGCTIPPNSMAYWVGDAGPGPSYLEGGGDKHLFTNKNLRFLVSNTVYLAKQLKEKPITTNLHKLTEEAEQVSES</sequence>
<dbReference type="Pfam" id="PF03358">
    <property type="entry name" value="FMN_red"/>
    <property type="match status" value="1"/>
</dbReference>
<accession>A0ABV9T7F9</accession>
<organism evidence="2 3">
    <name type="scientific">Negadavirga shengliensis</name>
    <dbReference type="NCBI Taxonomy" id="1389218"/>
    <lineage>
        <taxon>Bacteria</taxon>
        <taxon>Pseudomonadati</taxon>
        <taxon>Bacteroidota</taxon>
        <taxon>Cytophagia</taxon>
        <taxon>Cytophagales</taxon>
        <taxon>Cyclobacteriaceae</taxon>
        <taxon>Negadavirga</taxon>
    </lineage>
</organism>
<evidence type="ECO:0000313" key="2">
    <source>
        <dbReference type="EMBL" id="MFC4874534.1"/>
    </source>
</evidence>
<evidence type="ECO:0000259" key="1">
    <source>
        <dbReference type="Pfam" id="PF03358"/>
    </source>
</evidence>
<dbReference type="InterPro" id="IPR029039">
    <property type="entry name" value="Flavoprotein-like_sf"/>
</dbReference>
<dbReference type="RefSeq" id="WP_377068476.1">
    <property type="nucleotide sequence ID" value="NZ_JBHSJJ010000019.1"/>
</dbReference>
<dbReference type="Gene3D" id="3.40.50.360">
    <property type="match status" value="1"/>
</dbReference>
<dbReference type="SUPFAM" id="SSF52218">
    <property type="entry name" value="Flavoproteins"/>
    <property type="match status" value="1"/>
</dbReference>
<evidence type="ECO:0000313" key="3">
    <source>
        <dbReference type="Proteomes" id="UP001595818"/>
    </source>
</evidence>
<comment type="caution">
    <text evidence="2">The sequence shown here is derived from an EMBL/GenBank/DDBJ whole genome shotgun (WGS) entry which is preliminary data.</text>
</comment>
<protein>
    <submittedName>
        <fullName evidence="2">Flavodoxin family protein</fullName>
    </submittedName>
</protein>
<dbReference type="Proteomes" id="UP001595818">
    <property type="component" value="Unassembled WGS sequence"/>
</dbReference>